<dbReference type="Proteomes" id="UP000001075">
    <property type="component" value="Unassembled WGS sequence"/>
</dbReference>
<sequence>MQITLRKERKKTINKGRDGKKKGRRQRQASSYCPHKPVQKILFFLRRGVEDELVSLKGV</sequence>
<accession>G3HT88</accession>
<organism evidence="2 3">
    <name type="scientific">Cricetulus griseus</name>
    <name type="common">Chinese hamster</name>
    <name type="synonym">Cricetulus barabensis griseus</name>
    <dbReference type="NCBI Taxonomy" id="10029"/>
    <lineage>
        <taxon>Eukaryota</taxon>
        <taxon>Metazoa</taxon>
        <taxon>Chordata</taxon>
        <taxon>Craniata</taxon>
        <taxon>Vertebrata</taxon>
        <taxon>Euteleostomi</taxon>
        <taxon>Mammalia</taxon>
        <taxon>Eutheria</taxon>
        <taxon>Euarchontoglires</taxon>
        <taxon>Glires</taxon>
        <taxon>Rodentia</taxon>
        <taxon>Myomorpha</taxon>
        <taxon>Muroidea</taxon>
        <taxon>Cricetidae</taxon>
        <taxon>Cricetinae</taxon>
        <taxon>Cricetulus</taxon>
    </lineage>
</organism>
<name>G3HT88_CRIGR</name>
<gene>
    <name evidence="2" type="ORF">I79_014110</name>
</gene>
<evidence type="ECO:0000313" key="2">
    <source>
        <dbReference type="EMBL" id="EGW06950.1"/>
    </source>
</evidence>
<dbReference type="AlphaFoldDB" id="G3HT88"/>
<proteinExistence type="predicted"/>
<dbReference type="EMBL" id="JH000690">
    <property type="protein sequence ID" value="EGW06950.1"/>
    <property type="molecule type" value="Genomic_DNA"/>
</dbReference>
<evidence type="ECO:0000313" key="3">
    <source>
        <dbReference type="Proteomes" id="UP000001075"/>
    </source>
</evidence>
<feature type="compositionally biased region" description="Basic residues" evidence="1">
    <location>
        <begin position="7"/>
        <end position="27"/>
    </location>
</feature>
<protein>
    <submittedName>
        <fullName evidence="2">Uncharacterized protein</fullName>
    </submittedName>
</protein>
<reference evidence="3" key="1">
    <citation type="journal article" date="2011" name="Nat. Biotechnol.">
        <title>The genomic sequence of the Chinese hamster ovary (CHO)-K1 cell line.</title>
        <authorList>
            <person name="Xu X."/>
            <person name="Nagarajan H."/>
            <person name="Lewis N.E."/>
            <person name="Pan S."/>
            <person name="Cai Z."/>
            <person name="Liu X."/>
            <person name="Chen W."/>
            <person name="Xie M."/>
            <person name="Wang W."/>
            <person name="Hammond S."/>
            <person name="Andersen M.R."/>
            <person name="Neff N."/>
            <person name="Passarelli B."/>
            <person name="Koh W."/>
            <person name="Fan H.C."/>
            <person name="Wang J."/>
            <person name="Gui Y."/>
            <person name="Lee K.H."/>
            <person name="Betenbaugh M.J."/>
            <person name="Quake S.R."/>
            <person name="Famili I."/>
            <person name="Palsson B.O."/>
            <person name="Wang J."/>
        </authorList>
    </citation>
    <scope>NUCLEOTIDE SEQUENCE [LARGE SCALE GENOMIC DNA]</scope>
    <source>
        <strain evidence="3">CHO K1 cell line</strain>
    </source>
</reference>
<dbReference type="InParanoid" id="G3HT88"/>
<feature type="region of interest" description="Disordered" evidence="1">
    <location>
        <begin position="1"/>
        <end position="32"/>
    </location>
</feature>
<evidence type="ECO:0000256" key="1">
    <source>
        <dbReference type="SAM" id="MobiDB-lite"/>
    </source>
</evidence>